<organism evidence="1 2">
    <name type="scientific">Agrocybe pediades</name>
    <dbReference type="NCBI Taxonomy" id="84607"/>
    <lineage>
        <taxon>Eukaryota</taxon>
        <taxon>Fungi</taxon>
        <taxon>Dikarya</taxon>
        <taxon>Basidiomycota</taxon>
        <taxon>Agaricomycotina</taxon>
        <taxon>Agaricomycetes</taxon>
        <taxon>Agaricomycetidae</taxon>
        <taxon>Agaricales</taxon>
        <taxon>Agaricineae</taxon>
        <taxon>Strophariaceae</taxon>
        <taxon>Agrocybe</taxon>
    </lineage>
</organism>
<evidence type="ECO:0000313" key="2">
    <source>
        <dbReference type="Proteomes" id="UP000521872"/>
    </source>
</evidence>
<gene>
    <name evidence="1" type="ORF">D9613_011299</name>
</gene>
<reference evidence="1 2" key="1">
    <citation type="submission" date="2019-12" db="EMBL/GenBank/DDBJ databases">
        <authorList>
            <person name="Floudas D."/>
            <person name="Bentzer J."/>
            <person name="Ahren D."/>
            <person name="Johansson T."/>
            <person name="Persson P."/>
            <person name="Tunlid A."/>
        </authorList>
    </citation>
    <scope>NUCLEOTIDE SEQUENCE [LARGE SCALE GENOMIC DNA]</scope>
    <source>
        <strain evidence="1 2">CBS 102.39</strain>
    </source>
</reference>
<dbReference type="Proteomes" id="UP000521872">
    <property type="component" value="Unassembled WGS sequence"/>
</dbReference>
<evidence type="ECO:0000313" key="1">
    <source>
        <dbReference type="EMBL" id="KAF4616056.1"/>
    </source>
</evidence>
<proteinExistence type="predicted"/>
<comment type="caution">
    <text evidence="1">The sequence shown here is derived from an EMBL/GenBank/DDBJ whole genome shotgun (WGS) entry which is preliminary data.</text>
</comment>
<accession>A0A8H4QSI1</accession>
<sequence>MSNDTGVPAMFFFKTPLRFTLALPPDPIGCSVKKPPTQLSRAPSILYVSETSGGFSLEFIVGRQMADAVGLLGGGVVPVFVYEFTGTFKHIQCTTAIPWTHQTSPTLDALNPGESGPIITATVGACLMLLILRK</sequence>
<name>A0A8H4QSI1_9AGAR</name>
<keyword evidence="2" id="KW-1185">Reference proteome</keyword>
<dbReference type="EMBL" id="JAACJL010000032">
    <property type="protein sequence ID" value="KAF4616056.1"/>
    <property type="molecule type" value="Genomic_DNA"/>
</dbReference>
<protein>
    <submittedName>
        <fullName evidence="1">Uncharacterized protein</fullName>
    </submittedName>
</protein>
<dbReference type="AlphaFoldDB" id="A0A8H4QSI1"/>